<feature type="domain" description="Response regulatory" evidence="2">
    <location>
        <begin position="4"/>
        <end position="115"/>
    </location>
</feature>
<dbReference type="SUPFAM" id="SSF52172">
    <property type="entry name" value="CheY-like"/>
    <property type="match status" value="1"/>
</dbReference>
<dbReference type="RefSeq" id="WP_038148370.1">
    <property type="nucleotide sequence ID" value="NZ_AQRC01000016.1"/>
</dbReference>
<reference evidence="4" key="1">
    <citation type="submission" date="2013-04" db="EMBL/GenBank/DDBJ databases">
        <title>Thioclava sp. 13D2W-2 Genome Sequencing.</title>
        <authorList>
            <person name="Lai Q."/>
            <person name="Li G."/>
            <person name="Shao Z."/>
        </authorList>
    </citation>
    <scope>NUCLEOTIDE SEQUENCE [LARGE SCALE GENOMIC DNA]</scope>
    <source>
        <strain evidence="4">13D2W-2</strain>
    </source>
</reference>
<dbReference type="OrthoDB" id="582170at2"/>
<comment type="caution">
    <text evidence="3">The sequence shown here is derived from an EMBL/GenBank/DDBJ whole genome shotgun (WGS) entry which is preliminary data.</text>
</comment>
<evidence type="ECO:0000313" key="3">
    <source>
        <dbReference type="EMBL" id="KFE33629.1"/>
    </source>
</evidence>
<dbReference type="Pfam" id="PF00072">
    <property type="entry name" value="Response_reg"/>
    <property type="match status" value="1"/>
</dbReference>
<dbReference type="PATRIC" id="fig|1317124.6.peg.3331"/>
<dbReference type="eggNOG" id="COG0784">
    <property type="taxonomic scope" value="Bacteria"/>
</dbReference>
<sequence length="119" mass="12440">MNGAVLLAEDEAVVALDLSCMLEDMGVCVLGPCATVAAGLDIVAETVPDIAILDVMLADGEVYELADRLHDARVPILFHSGHADAVHLTSRYPGSAICPKPALPAEIEAHISRLLAQAD</sequence>
<evidence type="ECO:0000313" key="4">
    <source>
        <dbReference type="Proteomes" id="UP000028607"/>
    </source>
</evidence>
<dbReference type="InterPro" id="IPR011006">
    <property type="entry name" value="CheY-like_superfamily"/>
</dbReference>
<organism evidence="3 4">
    <name type="scientific">Thioclava atlantica</name>
    <dbReference type="NCBI Taxonomy" id="1317124"/>
    <lineage>
        <taxon>Bacteria</taxon>
        <taxon>Pseudomonadati</taxon>
        <taxon>Pseudomonadota</taxon>
        <taxon>Alphaproteobacteria</taxon>
        <taxon>Rhodobacterales</taxon>
        <taxon>Paracoccaceae</taxon>
        <taxon>Thioclava</taxon>
    </lineage>
</organism>
<dbReference type="Proteomes" id="UP000028607">
    <property type="component" value="Unassembled WGS sequence"/>
</dbReference>
<reference evidence="3 4" key="2">
    <citation type="journal article" date="2015" name="Antonie Van Leeuwenhoek">
        <title>Thioclava indica sp. nov., isolated from surface seawater of the Indian Ocean.</title>
        <authorList>
            <person name="Liu Y."/>
            <person name="Lai Q."/>
            <person name="Du J."/>
            <person name="Xu H."/>
            <person name="Jiang L."/>
            <person name="Shao Z."/>
        </authorList>
    </citation>
    <scope>NUCLEOTIDE SEQUENCE [LARGE SCALE GENOMIC DNA]</scope>
    <source>
        <strain evidence="3 4">13D2W-2</strain>
    </source>
</reference>
<name>A0A085TSD2_9RHOB</name>
<dbReference type="STRING" id="1317124.DW2_16561"/>
<accession>A0A085TSD2</accession>
<dbReference type="AlphaFoldDB" id="A0A085TSD2"/>
<keyword evidence="4" id="KW-1185">Reference proteome</keyword>
<evidence type="ECO:0000259" key="2">
    <source>
        <dbReference type="PROSITE" id="PS50110"/>
    </source>
</evidence>
<keyword evidence="1" id="KW-0597">Phosphoprotein</keyword>
<dbReference type="Gene3D" id="3.40.50.2300">
    <property type="match status" value="1"/>
</dbReference>
<dbReference type="EMBL" id="AQRC01000016">
    <property type="protein sequence ID" value="KFE33629.1"/>
    <property type="molecule type" value="Genomic_DNA"/>
</dbReference>
<evidence type="ECO:0000256" key="1">
    <source>
        <dbReference type="PROSITE-ProRule" id="PRU00169"/>
    </source>
</evidence>
<dbReference type="GO" id="GO:0000160">
    <property type="term" value="P:phosphorelay signal transduction system"/>
    <property type="evidence" value="ECO:0007669"/>
    <property type="project" value="InterPro"/>
</dbReference>
<proteinExistence type="predicted"/>
<dbReference type="PROSITE" id="PS50110">
    <property type="entry name" value="RESPONSE_REGULATORY"/>
    <property type="match status" value="1"/>
</dbReference>
<dbReference type="InterPro" id="IPR001789">
    <property type="entry name" value="Sig_transdc_resp-reg_receiver"/>
</dbReference>
<gene>
    <name evidence="3" type="ORF">DW2_16561</name>
</gene>
<dbReference type="SMART" id="SM00448">
    <property type="entry name" value="REC"/>
    <property type="match status" value="1"/>
</dbReference>
<feature type="modified residue" description="4-aspartylphosphate" evidence="1">
    <location>
        <position position="54"/>
    </location>
</feature>
<protein>
    <submittedName>
        <fullName evidence="3">Response regulator receiver domain-containing protein</fullName>
    </submittedName>
</protein>